<reference evidence="1" key="1">
    <citation type="submission" date="2021-02" db="EMBL/GenBank/DDBJ databases">
        <title>First Annotated Genome of the Yellow-green Alga Tribonema minus.</title>
        <authorList>
            <person name="Mahan K.M."/>
        </authorList>
    </citation>
    <scope>NUCLEOTIDE SEQUENCE</scope>
    <source>
        <strain evidence="1">UTEX B ZZ1240</strain>
    </source>
</reference>
<dbReference type="AlphaFoldDB" id="A0A836CCN9"/>
<organism evidence="1 2">
    <name type="scientific">Tribonema minus</name>
    <dbReference type="NCBI Taxonomy" id="303371"/>
    <lineage>
        <taxon>Eukaryota</taxon>
        <taxon>Sar</taxon>
        <taxon>Stramenopiles</taxon>
        <taxon>Ochrophyta</taxon>
        <taxon>PX clade</taxon>
        <taxon>Xanthophyceae</taxon>
        <taxon>Tribonematales</taxon>
        <taxon>Tribonemataceae</taxon>
        <taxon>Tribonema</taxon>
    </lineage>
</organism>
<sequence>MRVAVVAVRKSSSRARGPARRACSPQTRTPARAHRYGYWGDVIGECIQNPGDIVSVVNETNGTRTCFARDTLERHFKAQITQRVATLYNLAGMQVVGPGRGSMS</sequence>
<gene>
    <name evidence="1" type="ORF">JKP88DRAFT_247481</name>
</gene>
<dbReference type="EMBL" id="JAFCMP010000479">
    <property type="protein sequence ID" value="KAG5179276.1"/>
    <property type="molecule type" value="Genomic_DNA"/>
</dbReference>
<keyword evidence="2" id="KW-1185">Reference proteome</keyword>
<accession>A0A836CCN9</accession>
<comment type="caution">
    <text evidence="1">The sequence shown here is derived from an EMBL/GenBank/DDBJ whole genome shotgun (WGS) entry which is preliminary data.</text>
</comment>
<protein>
    <submittedName>
        <fullName evidence="1">Uncharacterized protein</fullName>
    </submittedName>
</protein>
<evidence type="ECO:0000313" key="1">
    <source>
        <dbReference type="EMBL" id="KAG5179276.1"/>
    </source>
</evidence>
<evidence type="ECO:0000313" key="2">
    <source>
        <dbReference type="Proteomes" id="UP000664859"/>
    </source>
</evidence>
<dbReference type="Proteomes" id="UP000664859">
    <property type="component" value="Unassembled WGS sequence"/>
</dbReference>
<name>A0A836CCN9_9STRA</name>
<proteinExistence type="predicted"/>